<evidence type="ECO:0000313" key="13">
    <source>
        <dbReference type="EMBL" id="CDS84928.1"/>
    </source>
</evidence>
<dbReference type="InterPro" id="IPR003593">
    <property type="entry name" value="AAA+_ATPase"/>
</dbReference>
<protein>
    <submittedName>
        <fullName evidence="12">ABC-type transport system, multidrug-family ATP-binding protein/permease</fullName>
        <ecNumber evidence="12">3.6.3.-</ecNumber>
    </submittedName>
    <submittedName>
        <fullName evidence="13">Putative ABC transporter (ATP-binding protein)</fullName>
    </submittedName>
</protein>
<dbReference type="EMBL" id="LK932485">
    <property type="protein sequence ID" value="CDS84496.1"/>
    <property type="molecule type" value="Genomic_DNA"/>
</dbReference>
<dbReference type="PANTHER" id="PTHR43394:SF1">
    <property type="entry name" value="ATP-BINDING CASSETTE SUB-FAMILY B MEMBER 10, MITOCHONDRIAL"/>
    <property type="match status" value="1"/>
</dbReference>
<feature type="transmembrane region" description="Helical" evidence="9">
    <location>
        <begin position="44"/>
        <end position="67"/>
    </location>
</feature>
<evidence type="ECO:0000256" key="9">
    <source>
        <dbReference type="SAM" id="Phobius"/>
    </source>
</evidence>
<dbReference type="Gene3D" id="3.40.50.300">
    <property type="entry name" value="P-loop containing nucleotide triphosphate hydrolases"/>
    <property type="match status" value="1"/>
</dbReference>
<dbReference type="EMBL" id="LK932371">
    <property type="protein sequence ID" value="CDS84928.1"/>
    <property type="molecule type" value="Genomic_DNA"/>
</dbReference>
<evidence type="ECO:0000259" key="11">
    <source>
        <dbReference type="PROSITE" id="PS50929"/>
    </source>
</evidence>
<evidence type="ECO:0000256" key="3">
    <source>
        <dbReference type="ARBA" id="ARBA00022475"/>
    </source>
</evidence>
<feature type="transmembrane region" description="Helical" evidence="9">
    <location>
        <begin position="95"/>
        <end position="115"/>
    </location>
</feature>
<accession>A0A069A8N6</accession>
<keyword evidence="7 9" id="KW-1133">Transmembrane helix</keyword>
<dbReference type="SUPFAM" id="SSF90123">
    <property type="entry name" value="ABC transporter transmembrane region"/>
    <property type="match status" value="1"/>
</dbReference>
<dbReference type="InterPro" id="IPR027417">
    <property type="entry name" value="P-loop_NTPase"/>
</dbReference>
<dbReference type="GO" id="GO:0005886">
    <property type="term" value="C:plasma membrane"/>
    <property type="evidence" value="ECO:0007669"/>
    <property type="project" value="UniProtKB-SubCell"/>
</dbReference>
<dbReference type="GO" id="GO:0016887">
    <property type="term" value="F:ATP hydrolysis activity"/>
    <property type="evidence" value="ECO:0007669"/>
    <property type="project" value="InterPro"/>
</dbReference>
<keyword evidence="4 9" id="KW-0812">Transmembrane</keyword>
<comment type="subcellular location">
    <subcellularLocation>
        <location evidence="1">Cell membrane</location>
        <topology evidence="1">Multi-pass membrane protein</topology>
    </subcellularLocation>
</comment>
<feature type="domain" description="ABC transmembrane type-1" evidence="11">
    <location>
        <begin position="47"/>
        <end position="341"/>
    </location>
</feature>
<dbReference type="SMART" id="SM00382">
    <property type="entry name" value="AAA"/>
    <property type="match status" value="1"/>
</dbReference>
<keyword evidence="8 9" id="KW-0472">Membrane</keyword>
<proteinExistence type="predicted"/>
<name>A0A069A8N6_CLODI</name>
<dbReference type="Gene3D" id="1.20.1560.10">
    <property type="entry name" value="ABC transporter type 1, transmembrane domain"/>
    <property type="match status" value="1"/>
</dbReference>
<dbReference type="EMBL" id="LK933327">
    <property type="protein sequence ID" value="CDT67367.1"/>
    <property type="molecule type" value="Genomic_DNA"/>
</dbReference>
<organism evidence="12">
    <name type="scientific">Clostridioides difficile</name>
    <name type="common">Peptoclostridium difficile</name>
    <dbReference type="NCBI Taxonomy" id="1496"/>
    <lineage>
        <taxon>Bacteria</taxon>
        <taxon>Bacillati</taxon>
        <taxon>Bacillota</taxon>
        <taxon>Clostridia</taxon>
        <taxon>Peptostreptococcales</taxon>
        <taxon>Peptostreptococcaceae</taxon>
        <taxon>Clostridioides</taxon>
    </lineage>
</organism>
<feature type="transmembrane region" description="Helical" evidence="9">
    <location>
        <begin position="291"/>
        <end position="319"/>
    </location>
</feature>
<sequence>MSEKRIDEQDIEVLSFEDGMSAEKAKDAKKTTKRLLKYMAKQKFKILIIFISVLISSALTVLAPMVMGKAIDQLFNGIKTAVQTGTKFSVNFSTMGGIVSILLGLYLISAVFIYIQQYIMSGVAQNLVLSMRKDLSDKLNKLPLKYYDSHKKGETLSIVTNDLEKVADSLQEGLMQLITAVVTVVGSIVMMISISVPLTIVSAITLLVSLGITVVIARKSQERFSENQKALGELNSNIEEIFTGQIVVKAFSKEKDTIRNFKILNQNLYNASRKAQFSSYAISPIIRFINLIGYVIIAVVGGIFASTGAMTLGSIQAFIQYVNQASEPTTEISYIVNMLQAAIASAERVFTVMDEVEEIKDKESSKVISMPKGKVQFEHVKFGYSDDFILMKDININLNAGDKIAIVGPTGAGKTTLVNLLMRFYEIQGGRITIDGVNIKDLKRGELRTMFGMVLQDTWLFNGSIKENIAYSKSDATMDEIVRAAKSARVDHFIRTLPQGYDTILTEDASNLSQGQKQLLTIARAILSDPSVLILDEATSSVDTRTEVEIQKAMNNLMKGRTSFVIAHRLSTIRDADLILVMKEGTIIEQGSHKELIEKKGFYEELYNSQFTSEYDEDVV</sequence>
<dbReference type="CDD" id="cd18547">
    <property type="entry name" value="ABC_6TM_Tm288_like"/>
    <property type="match status" value="1"/>
</dbReference>
<keyword evidence="12" id="KW-0378">Hydrolase</keyword>
<dbReference type="GO" id="GO:0005524">
    <property type="term" value="F:ATP binding"/>
    <property type="evidence" value="ECO:0007669"/>
    <property type="project" value="UniProtKB-KW"/>
</dbReference>
<dbReference type="AlphaFoldDB" id="A0A069A8N6"/>
<dbReference type="RefSeq" id="WP_021366396.1">
    <property type="nucleotide sequence ID" value="NZ_BBYB01000162.1"/>
</dbReference>
<dbReference type="GO" id="GO:0015421">
    <property type="term" value="F:ABC-type oligopeptide transporter activity"/>
    <property type="evidence" value="ECO:0007669"/>
    <property type="project" value="TreeGrafter"/>
</dbReference>
<dbReference type="PANTHER" id="PTHR43394">
    <property type="entry name" value="ATP-DEPENDENT PERMEASE MDL1, MITOCHONDRIAL"/>
    <property type="match status" value="1"/>
</dbReference>
<dbReference type="PROSITE" id="PS00211">
    <property type="entry name" value="ABC_TRANSPORTER_1"/>
    <property type="match status" value="1"/>
</dbReference>
<dbReference type="FunFam" id="1.20.1560.10:FF:000011">
    <property type="entry name" value="Multidrug ABC transporter ATP-binding protein"/>
    <property type="match status" value="1"/>
</dbReference>
<reference evidence="12" key="1">
    <citation type="submission" date="2014-07" db="EMBL/GenBank/DDBJ databases">
        <authorList>
            <person name="Monot Marc"/>
        </authorList>
    </citation>
    <scope>NUCLEOTIDE SEQUENCE</scope>
    <source>
        <strain evidence="14">7032989</strain>
        <strain evidence="13">7032994</strain>
    </source>
</reference>
<evidence type="ECO:0000256" key="6">
    <source>
        <dbReference type="ARBA" id="ARBA00022840"/>
    </source>
</evidence>
<keyword evidence="2" id="KW-0813">Transport</keyword>
<evidence type="ECO:0000313" key="12">
    <source>
        <dbReference type="EMBL" id="CDS84496.1"/>
    </source>
</evidence>
<dbReference type="InterPro" id="IPR003439">
    <property type="entry name" value="ABC_transporter-like_ATP-bd"/>
</dbReference>
<dbReference type="CDD" id="cd03254">
    <property type="entry name" value="ABCC_Glucan_exporter_like"/>
    <property type="match status" value="1"/>
</dbReference>
<evidence type="ECO:0000256" key="1">
    <source>
        <dbReference type="ARBA" id="ARBA00004651"/>
    </source>
</evidence>
<dbReference type="InterPro" id="IPR036640">
    <property type="entry name" value="ABC1_TM_sf"/>
</dbReference>
<dbReference type="SUPFAM" id="SSF52540">
    <property type="entry name" value="P-loop containing nucleoside triphosphate hydrolases"/>
    <property type="match status" value="1"/>
</dbReference>
<dbReference type="PROSITE" id="PS50929">
    <property type="entry name" value="ABC_TM1F"/>
    <property type="match status" value="1"/>
</dbReference>
<dbReference type="FunFam" id="3.40.50.300:FF:000287">
    <property type="entry name" value="Multidrug ABC transporter ATP-binding protein"/>
    <property type="match status" value="1"/>
</dbReference>
<feature type="transmembrane region" description="Helical" evidence="9">
    <location>
        <begin position="174"/>
        <end position="194"/>
    </location>
</feature>
<evidence type="ECO:0000256" key="2">
    <source>
        <dbReference type="ARBA" id="ARBA00022448"/>
    </source>
</evidence>
<evidence type="ECO:0000256" key="7">
    <source>
        <dbReference type="ARBA" id="ARBA00022989"/>
    </source>
</evidence>
<gene>
    <name evidence="13" type="primary">yfiC</name>
    <name evidence="14" type="ORF">BN1095_630070</name>
    <name evidence="12" type="ORF">BN1096_340067</name>
    <name evidence="13" type="ORF">BN1097_350072</name>
</gene>
<keyword evidence="6 12" id="KW-0067">ATP-binding</keyword>
<evidence type="ECO:0000259" key="10">
    <source>
        <dbReference type="PROSITE" id="PS50893"/>
    </source>
</evidence>
<evidence type="ECO:0000256" key="4">
    <source>
        <dbReference type="ARBA" id="ARBA00022692"/>
    </source>
</evidence>
<dbReference type="PROSITE" id="PS50893">
    <property type="entry name" value="ABC_TRANSPORTER_2"/>
    <property type="match status" value="1"/>
</dbReference>
<dbReference type="Pfam" id="PF00005">
    <property type="entry name" value="ABC_tran"/>
    <property type="match status" value="1"/>
</dbReference>
<evidence type="ECO:0000256" key="8">
    <source>
        <dbReference type="ARBA" id="ARBA00023136"/>
    </source>
</evidence>
<dbReference type="InterPro" id="IPR017871">
    <property type="entry name" value="ABC_transporter-like_CS"/>
</dbReference>
<keyword evidence="5" id="KW-0547">Nucleotide-binding</keyword>
<evidence type="ECO:0000256" key="5">
    <source>
        <dbReference type="ARBA" id="ARBA00022741"/>
    </source>
</evidence>
<feature type="transmembrane region" description="Helical" evidence="9">
    <location>
        <begin position="200"/>
        <end position="217"/>
    </location>
</feature>
<dbReference type="Pfam" id="PF00664">
    <property type="entry name" value="ABC_membrane"/>
    <property type="match status" value="1"/>
</dbReference>
<dbReference type="EC" id="3.6.3.-" evidence="12"/>
<feature type="domain" description="ABC transporter" evidence="10">
    <location>
        <begin position="375"/>
        <end position="609"/>
    </location>
</feature>
<dbReference type="InterPro" id="IPR039421">
    <property type="entry name" value="Type_1_exporter"/>
</dbReference>
<evidence type="ECO:0000313" key="14">
    <source>
        <dbReference type="EMBL" id="CDT67367.1"/>
    </source>
</evidence>
<keyword evidence="3" id="KW-1003">Cell membrane</keyword>
<dbReference type="InterPro" id="IPR011527">
    <property type="entry name" value="ABC1_TM_dom"/>
</dbReference>